<feature type="chain" id="PRO_5046768934" evidence="1">
    <location>
        <begin position="39"/>
        <end position="928"/>
    </location>
</feature>
<dbReference type="InterPro" id="IPR012938">
    <property type="entry name" value="Glc/Sorbosone_DH"/>
</dbReference>
<keyword evidence="1" id="KW-0732">Signal</keyword>
<dbReference type="PANTHER" id="PTHR19328">
    <property type="entry name" value="HEDGEHOG-INTERACTING PROTEIN"/>
    <property type="match status" value="1"/>
</dbReference>
<comment type="caution">
    <text evidence="3">The sequence shown here is derived from an EMBL/GenBank/DDBJ whole genome shotgun (WGS) entry which is preliminary data.</text>
</comment>
<name>A0ABP5BMX9_9PSEU</name>
<dbReference type="SMART" id="SM00089">
    <property type="entry name" value="PKD"/>
    <property type="match status" value="1"/>
</dbReference>
<dbReference type="PROSITE" id="PS50093">
    <property type="entry name" value="PKD"/>
    <property type="match status" value="1"/>
</dbReference>
<dbReference type="EMBL" id="BAAANN010000005">
    <property type="protein sequence ID" value="GAA1947944.1"/>
    <property type="molecule type" value="Genomic_DNA"/>
</dbReference>
<dbReference type="Pfam" id="PF07995">
    <property type="entry name" value="GSDH"/>
    <property type="match status" value="1"/>
</dbReference>
<keyword evidence="4" id="KW-1185">Reference proteome</keyword>
<accession>A0ABP5BMX9</accession>
<gene>
    <name evidence="3" type="ORF">GCM10009754_15210</name>
</gene>
<dbReference type="PANTHER" id="PTHR19328:SF13">
    <property type="entry name" value="HIPL1 PROTEIN"/>
    <property type="match status" value="1"/>
</dbReference>
<protein>
    <submittedName>
        <fullName evidence="3">PQQ-dependent sugar dehydrogenase</fullName>
    </submittedName>
</protein>
<dbReference type="Pfam" id="PF08310">
    <property type="entry name" value="LGFP"/>
    <property type="match status" value="2"/>
</dbReference>
<sequence length="928" mass="97509">MFKRRLVRRRARTIAASTAGAALVLTTALVATTGTAAAAPPSLPKGFVLLDSPSGQSAGDLTDFSYLPDGTVLSIGKQGKVAWVAADGHVNQLSKLAVVTTQDLGLVGLAVAPDYATSKKIYLARSVPNTSGYSLRLSSWTVTGAPEPAGLANEQVLLDYPGKSDTHALTGIVAAPDGTVWASSGDNADFRINGDPAALRTQSIDQPQGKVLHMTADGKGVPSNPYYDAANPGSVRGKVFASGFRSPFRFSLDPGTGLPVVGDVGNQTWEEIDLVQPGGNYKWPCWEGNDVVPAYAGAAECRNLANTPPLWNYHHGDPNDLRPDQGNSVSGGIVYTGESYPEQYRGAYFFGDYVGTKIWSLKFDAQGKLTTPPQNPPFATGIGGPVKFAPATNGDLVYADIYTGKLRRLVYSDKNALPVAKVTSTTDPAARTVSFDGGESFDYDGDTKLTYSWDFGDGSAAVTGAKVAHTYAAGTDRFTATLTVTDSLGGTGTATTAVAPGNHTPVIELTTPGAATFAVGQPVAVSAKATDTEDGDLAVEWTSLVKHCPGAASCHSHFGPPGTGAAFAQPFTDHPDSRMEFTAAVTDSAGVTTSATYLAQPREHRVTLKSTVPATLSIPTEGDGTSTQLVTEGTKLGLVAADVAADGAAVFTGWDDGVAAAQREILVGATDVTLTANYASPIEARYRAEPALQQTLGAPTGPEIGEANLRYRAYQRGRLYWTKQYGVHEIHEANNAKFLALGGHAKFGAPITDELRTPDGAGRYNDLAGTPARVKASIYWTAANGSFGIWGSIREKWEAQDGAAGPLGYPVTDELTPPDGFGPLQPLHRHAGDEGRVDLLDARERGPFDLGLDPRALVADRLGDGPARLPVDRRTDTAGRIRPLQPLRQGGLDLLDTVHARLRRVRLDQGPLGGTGLGKVVPRVPAQR</sequence>
<evidence type="ECO:0000313" key="4">
    <source>
        <dbReference type="Proteomes" id="UP001501116"/>
    </source>
</evidence>
<evidence type="ECO:0000259" key="2">
    <source>
        <dbReference type="PROSITE" id="PS50093"/>
    </source>
</evidence>
<evidence type="ECO:0000313" key="3">
    <source>
        <dbReference type="EMBL" id="GAA1947944.1"/>
    </source>
</evidence>
<dbReference type="InterPro" id="IPR000601">
    <property type="entry name" value="PKD_dom"/>
</dbReference>
<dbReference type="CDD" id="cd00146">
    <property type="entry name" value="PKD"/>
    <property type="match status" value="1"/>
</dbReference>
<dbReference type="InterPro" id="IPR022409">
    <property type="entry name" value="PKD/Chitinase_dom"/>
</dbReference>
<proteinExistence type="predicted"/>
<dbReference type="SUPFAM" id="SSF50952">
    <property type="entry name" value="Soluble quinoprotein glucose dehydrogenase"/>
    <property type="match status" value="1"/>
</dbReference>
<dbReference type="Gene3D" id="2.60.40.10">
    <property type="entry name" value="Immunoglobulins"/>
    <property type="match status" value="1"/>
</dbReference>
<dbReference type="Gene3D" id="2.120.10.30">
    <property type="entry name" value="TolB, C-terminal domain"/>
    <property type="match status" value="1"/>
</dbReference>
<dbReference type="InterPro" id="IPR035986">
    <property type="entry name" value="PKD_dom_sf"/>
</dbReference>
<dbReference type="SUPFAM" id="SSF49299">
    <property type="entry name" value="PKD domain"/>
    <property type="match status" value="1"/>
</dbReference>
<dbReference type="InterPro" id="IPR011042">
    <property type="entry name" value="6-blade_b-propeller_TolB-like"/>
</dbReference>
<dbReference type="Pfam" id="PF18911">
    <property type="entry name" value="PKD_4"/>
    <property type="match status" value="1"/>
</dbReference>
<dbReference type="InterPro" id="IPR013783">
    <property type="entry name" value="Ig-like_fold"/>
</dbReference>
<organism evidence="3 4">
    <name type="scientific">Amycolatopsis minnesotensis</name>
    <dbReference type="NCBI Taxonomy" id="337894"/>
    <lineage>
        <taxon>Bacteria</taxon>
        <taxon>Bacillati</taxon>
        <taxon>Actinomycetota</taxon>
        <taxon>Actinomycetes</taxon>
        <taxon>Pseudonocardiales</taxon>
        <taxon>Pseudonocardiaceae</taxon>
        <taxon>Amycolatopsis</taxon>
    </lineage>
</organism>
<evidence type="ECO:0000256" key="1">
    <source>
        <dbReference type="SAM" id="SignalP"/>
    </source>
</evidence>
<dbReference type="Proteomes" id="UP001501116">
    <property type="component" value="Unassembled WGS sequence"/>
</dbReference>
<feature type="domain" description="PKD" evidence="2">
    <location>
        <begin position="445"/>
        <end position="498"/>
    </location>
</feature>
<feature type="signal peptide" evidence="1">
    <location>
        <begin position="1"/>
        <end position="38"/>
    </location>
</feature>
<dbReference type="InterPro" id="IPR011041">
    <property type="entry name" value="Quinoprot_gluc/sorb_DH_b-prop"/>
</dbReference>
<dbReference type="InterPro" id="IPR013207">
    <property type="entry name" value="LGFP"/>
</dbReference>
<reference evidence="4" key="1">
    <citation type="journal article" date="2019" name="Int. J. Syst. Evol. Microbiol.">
        <title>The Global Catalogue of Microorganisms (GCM) 10K type strain sequencing project: providing services to taxonomists for standard genome sequencing and annotation.</title>
        <authorList>
            <consortium name="The Broad Institute Genomics Platform"/>
            <consortium name="The Broad Institute Genome Sequencing Center for Infectious Disease"/>
            <person name="Wu L."/>
            <person name="Ma J."/>
        </authorList>
    </citation>
    <scope>NUCLEOTIDE SEQUENCE [LARGE SCALE GENOMIC DNA]</scope>
    <source>
        <strain evidence="4">JCM 14545</strain>
    </source>
</reference>